<feature type="region of interest" description="Disordered" evidence="1">
    <location>
        <begin position="1"/>
        <end position="41"/>
    </location>
</feature>
<name>A0A165CZN0_9APHY</name>
<organism evidence="2 3">
    <name type="scientific">Laetiporus sulphureus 93-53</name>
    <dbReference type="NCBI Taxonomy" id="1314785"/>
    <lineage>
        <taxon>Eukaryota</taxon>
        <taxon>Fungi</taxon>
        <taxon>Dikarya</taxon>
        <taxon>Basidiomycota</taxon>
        <taxon>Agaricomycotina</taxon>
        <taxon>Agaricomycetes</taxon>
        <taxon>Polyporales</taxon>
        <taxon>Laetiporus</taxon>
    </lineage>
</organism>
<sequence>MDVDGFVKPIAQAETVSSDKGVDEQAEGERSKPKKSKRRERAEMALAVHKPLKRRLLYHARTPTSRPSCPTLASKGLAAKLAKAISQILGIAPSSTLNAPSLITSASSTPFIALETLASKSATASAEFKLQDLTTSSKSVMDYLREKLSAKNNRASVFMKRRLLHDYDDRPRGGLGLRDRGSNTRPARTMTVALIASTVPSLNSGVNGSGAVWRG</sequence>
<dbReference type="Proteomes" id="UP000076871">
    <property type="component" value="Unassembled WGS sequence"/>
</dbReference>
<evidence type="ECO:0000313" key="2">
    <source>
        <dbReference type="EMBL" id="KZT03831.1"/>
    </source>
</evidence>
<dbReference type="RefSeq" id="XP_040761571.1">
    <property type="nucleotide sequence ID" value="XM_040912958.1"/>
</dbReference>
<accession>A0A165CZN0</accession>
<proteinExistence type="predicted"/>
<reference evidence="2 3" key="1">
    <citation type="journal article" date="2016" name="Mol. Biol. Evol.">
        <title>Comparative Genomics of Early-Diverging Mushroom-Forming Fungi Provides Insights into the Origins of Lignocellulose Decay Capabilities.</title>
        <authorList>
            <person name="Nagy L.G."/>
            <person name="Riley R."/>
            <person name="Tritt A."/>
            <person name="Adam C."/>
            <person name="Daum C."/>
            <person name="Floudas D."/>
            <person name="Sun H."/>
            <person name="Yadav J.S."/>
            <person name="Pangilinan J."/>
            <person name="Larsson K.H."/>
            <person name="Matsuura K."/>
            <person name="Barry K."/>
            <person name="Labutti K."/>
            <person name="Kuo R."/>
            <person name="Ohm R.A."/>
            <person name="Bhattacharya S.S."/>
            <person name="Shirouzu T."/>
            <person name="Yoshinaga Y."/>
            <person name="Martin F.M."/>
            <person name="Grigoriev I.V."/>
            <person name="Hibbett D.S."/>
        </authorList>
    </citation>
    <scope>NUCLEOTIDE SEQUENCE [LARGE SCALE GENOMIC DNA]</scope>
    <source>
        <strain evidence="2 3">93-53</strain>
    </source>
</reference>
<protein>
    <submittedName>
        <fullName evidence="2">Uncharacterized protein</fullName>
    </submittedName>
</protein>
<gene>
    <name evidence="2" type="ORF">LAESUDRAFT_761671</name>
</gene>
<dbReference type="EMBL" id="KV427641">
    <property type="protein sequence ID" value="KZT03831.1"/>
    <property type="molecule type" value="Genomic_DNA"/>
</dbReference>
<dbReference type="STRING" id="1314785.A0A165CZN0"/>
<dbReference type="AlphaFoldDB" id="A0A165CZN0"/>
<keyword evidence="3" id="KW-1185">Reference proteome</keyword>
<evidence type="ECO:0000313" key="3">
    <source>
        <dbReference type="Proteomes" id="UP000076871"/>
    </source>
</evidence>
<evidence type="ECO:0000256" key="1">
    <source>
        <dbReference type="SAM" id="MobiDB-lite"/>
    </source>
</evidence>
<dbReference type="InParanoid" id="A0A165CZN0"/>
<dbReference type="GeneID" id="63829986"/>
<feature type="compositionally biased region" description="Basic and acidic residues" evidence="1">
    <location>
        <begin position="20"/>
        <end position="31"/>
    </location>
</feature>